<proteinExistence type="predicted"/>
<name>A0A699VCJ5_TANCI</name>
<organism evidence="1">
    <name type="scientific">Tanacetum cinerariifolium</name>
    <name type="common">Dalmatian daisy</name>
    <name type="synonym">Chrysanthemum cinerariifolium</name>
    <dbReference type="NCBI Taxonomy" id="118510"/>
    <lineage>
        <taxon>Eukaryota</taxon>
        <taxon>Viridiplantae</taxon>
        <taxon>Streptophyta</taxon>
        <taxon>Embryophyta</taxon>
        <taxon>Tracheophyta</taxon>
        <taxon>Spermatophyta</taxon>
        <taxon>Magnoliopsida</taxon>
        <taxon>eudicotyledons</taxon>
        <taxon>Gunneridae</taxon>
        <taxon>Pentapetalae</taxon>
        <taxon>asterids</taxon>
        <taxon>campanulids</taxon>
        <taxon>Asterales</taxon>
        <taxon>Asteraceae</taxon>
        <taxon>Asteroideae</taxon>
        <taxon>Anthemideae</taxon>
        <taxon>Anthemidinae</taxon>
        <taxon>Tanacetum</taxon>
    </lineage>
</organism>
<dbReference type="EMBL" id="BKCJ011410313">
    <property type="protein sequence ID" value="GFD31076.1"/>
    <property type="molecule type" value="Genomic_DNA"/>
</dbReference>
<feature type="non-terminal residue" evidence="1">
    <location>
        <position position="1"/>
    </location>
</feature>
<dbReference type="AlphaFoldDB" id="A0A699VCJ5"/>
<comment type="caution">
    <text evidence="1">The sequence shown here is derived from an EMBL/GenBank/DDBJ whole genome shotgun (WGS) entry which is preliminary data.</text>
</comment>
<evidence type="ECO:0000313" key="1">
    <source>
        <dbReference type="EMBL" id="GFD31076.1"/>
    </source>
</evidence>
<reference evidence="1" key="1">
    <citation type="journal article" date="2019" name="Sci. Rep.">
        <title>Draft genome of Tanacetum cinerariifolium, the natural source of mosquito coil.</title>
        <authorList>
            <person name="Yamashiro T."/>
            <person name="Shiraishi A."/>
            <person name="Satake H."/>
            <person name="Nakayama K."/>
        </authorList>
    </citation>
    <scope>NUCLEOTIDE SEQUENCE</scope>
</reference>
<sequence length="55" mass="5656">DPSFFLTNKTGAPQGEELGLIKPLSDSSFSCSDKSFIPEGANRYGAHATGAAPGI</sequence>
<gene>
    <name evidence="1" type="ORF">Tci_903045</name>
</gene>
<protein>
    <submittedName>
        <fullName evidence="1">Uncharacterized protein</fullName>
    </submittedName>
</protein>
<accession>A0A699VCJ5</accession>